<gene>
    <name evidence="2" type="ORF">SCAR479_03647</name>
</gene>
<evidence type="ECO:0000256" key="1">
    <source>
        <dbReference type="SAM" id="MobiDB-lite"/>
    </source>
</evidence>
<name>A0ABR2Y0I5_9PEZI</name>
<comment type="caution">
    <text evidence="2">The sequence shown here is derived from an EMBL/GenBank/DDBJ whole genome shotgun (WGS) entry which is preliminary data.</text>
</comment>
<reference evidence="2 3" key="1">
    <citation type="submission" date="2024-02" db="EMBL/GenBank/DDBJ databases">
        <title>First draft genome assembly of two strains of Seiridium cardinale.</title>
        <authorList>
            <person name="Emiliani G."/>
            <person name="Scali E."/>
        </authorList>
    </citation>
    <scope>NUCLEOTIDE SEQUENCE [LARGE SCALE GENOMIC DNA]</scope>
    <source>
        <strain evidence="2 3">BM-138-000479</strain>
    </source>
</reference>
<sequence>MPPAPKLSASPTKLVIAPLTLACFQQHTASFGDNVVVSSISDQQRKSRVWKGPLSLYHSPSSGVLPDRVIDIDRQFEHAFTDAAVLDHASGIREIIMSADLFAAFDSPPTQRPRQGQPSNTTSTQAAPSSTDPFSLLGSASQNTNNQHIQPWPSLESSSNNAWEDFAGGQGSGGASKNTFDEEEEEDGWGDFETAEPASKPNPQIPATALPAPSFARPPPQNPAIQRTRILRAPTIELMTNSLISLPGANALPDEVRTPPWMRQSFEQTQKSVSQSTSQPPKPVVKSQKPDPNVLFDADDFDGQNVDNDDDDFGDFETTVSPVNIAPKDLISDDLFTPPVTARPTRTAKRMDTADMFSGLTLNKPMSPYPQAPRSPSFQDRNPFPGLALDTPTEPKSSQQNDKPKTSPVTAWPTVDHNSAGSNQLDKDWGGFEDFLEDPKITKPEDETNDEWGDWDSFDTKKVESIKPQAGHKSVDDHVSTLAWDAVETPAETSAQANDGKAPPINVPPPSVLLSIFPQLLGEANTSLFKPVVGQAFSTKNRILSDPKTIDFLRGYLLLATVAARVIAGRKQRWHRDKFLAQSMSISAAGSKGMKLAGVDKTQAAREDREAADILDLWKEHIGRLRSSVATANQSIKDSTQHLKIPDLRENIQIQAAKGVLSAPKACVICGLKRDERLARIDLDVEDSFGEWWVEHWGHTACKRFWLKHESALRQR</sequence>
<evidence type="ECO:0000313" key="3">
    <source>
        <dbReference type="Proteomes" id="UP001465668"/>
    </source>
</evidence>
<dbReference type="Proteomes" id="UP001465668">
    <property type="component" value="Unassembled WGS sequence"/>
</dbReference>
<evidence type="ECO:0000313" key="2">
    <source>
        <dbReference type="EMBL" id="KAK9779581.1"/>
    </source>
</evidence>
<dbReference type="PANTHER" id="PTHR42084">
    <property type="entry name" value="YALI0E26631P"/>
    <property type="match status" value="1"/>
</dbReference>
<feature type="region of interest" description="Disordered" evidence="1">
    <location>
        <begin position="106"/>
        <end position="224"/>
    </location>
</feature>
<feature type="compositionally biased region" description="Acidic residues" evidence="1">
    <location>
        <begin position="181"/>
        <end position="194"/>
    </location>
</feature>
<dbReference type="EMBL" id="JARVKM010000010">
    <property type="protein sequence ID" value="KAK9779581.1"/>
    <property type="molecule type" value="Genomic_DNA"/>
</dbReference>
<accession>A0ABR2Y0I5</accession>
<feature type="compositionally biased region" description="Low complexity" evidence="1">
    <location>
        <begin position="268"/>
        <end position="287"/>
    </location>
</feature>
<feature type="region of interest" description="Disordered" evidence="1">
    <location>
        <begin position="265"/>
        <end position="428"/>
    </location>
</feature>
<protein>
    <submittedName>
        <fullName evidence="2">Uncharacterized protein</fullName>
    </submittedName>
</protein>
<proteinExistence type="predicted"/>
<organism evidence="2 3">
    <name type="scientific">Seiridium cardinale</name>
    <dbReference type="NCBI Taxonomy" id="138064"/>
    <lineage>
        <taxon>Eukaryota</taxon>
        <taxon>Fungi</taxon>
        <taxon>Dikarya</taxon>
        <taxon>Ascomycota</taxon>
        <taxon>Pezizomycotina</taxon>
        <taxon>Sordariomycetes</taxon>
        <taxon>Xylariomycetidae</taxon>
        <taxon>Amphisphaeriales</taxon>
        <taxon>Sporocadaceae</taxon>
        <taxon>Seiridium</taxon>
    </lineage>
</organism>
<dbReference type="PANTHER" id="PTHR42084:SF1">
    <property type="entry name" value="SERINE_THREONINE-PROTEIN KINASE PPK6"/>
    <property type="match status" value="1"/>
</dbReference>
<feature type="compositionally biased region" description="Acidic residues" evidence="1">
    <location>
        <begin position="297"/>
        <end position="315"/>
    </location>
</feature>
<keyword evidence="3" id="KW-1185">Reference proteome</keyword>
<feature type="compositionally biased region" description="Polar residues" evidence="1">
    <location>
        <begin position="108"/>
        <end position="162"/>
    </location>
</feature>